<reference evidence="2 3" key="1">
    <citation type="journal article" date="2015" name="Genome Biol. Evol.">
        <title>Characterization of Three Mycobacterium spp. with Potential Use in Bioremediation by Genome Sequencing and Comparative Genomics.</title>
        <authorList>
            <person name="Das S."/>
            <person name="Pettersson B.M."/>
            <person name="Behra P.R."/>
            <person name="Ramesh M."/>
            <person name="Dasgupta S."/>
            <person name="Bhattacharya A."/>
            <person name="Kirsebom L.A."/>
        </authorList>
    </citation>
    <scope>NUCLEOTIDE SEQUENCE [LARGE SCALE GENOMIC DNA]</scope>
    <source>
        <strain evidence="2 3">DSM 43826</strain>
    </source>
</reference>
<protein>
    <recommendedName>
        <fullName evidence="1">Polysaccharide biosynthesis enzyme WcbI domain-containing protein</fullName>
    </recommendedName>
</protein>
<accession>A0A0J6W2Y2</accession>
<evidence type="ECO:0000313" key="2">
    <source>
        <dbReference type="EMBL" id="KMO76764.1"/>
    </source>
</evidence>
<dbReference type="Proteomes" id="UP000036513">
    <property type="component" value="Unassembled WGS sequence"/>
</dbReference>
<dbReference type="PATRIC" id="fig|37916.4.peg.2837"/>
<proteinExistence type="predicted"/>
<gene>
    <name evidence="2" type="ORF">MCHLDSM_02913</name>
</gene>
<dbReference type="RefSeq" id="WP_063840627.1">
    <property type="nucleotide sequence ID" value="NZ_JYNL01000023.1"/>
</dbReference>
<dbReference type="InterPro" id="IPR041307">
    <property type="entry name" value="WcbI"/>
</dbReference>
<comment type="caution">
    <text evidence="2">The sequence shown here is derived from an EMBL/GenBank/DDBJ whole genome shotgun (WGS) entry which is preliminary data.</text>
</comment>
<dbReference type="Gene3D" id="3.40.50.12080">
    <property type="match status" value="2"/>
</dbReference>
<feature type="domain" description="Polysaccharide biosynthesis enzyme WcbI" evidence="1">
    <location>
        <begin position="26"/>
        <end position="229"/>
    </location>
</feature>
<keyword evidence="3" id="KW-1185">Reference proteome</keyword>
<sequence>MDPLDGRTRHYRDFYSPPAGGSDSPLWLVVGNCQAEALRRVLDAVPGRPYRTARIPPVHELTARDLPYLDALLARTSVLLSQPIRPDYRDLPLGTGQLVERLAPGAVCVRWPVIRYAGLYPFQAIVRRPADRSLNPPVVPYHDLRTVTAARDGRSPEDPWNVDVSADQIRAVAAFSRDELARREDRDCDVGVADLLATFGVDVAHTVNHPGNPLLEALAQRILDRLDVPLAVAAVDAVLLSAVTAPLEARVIEALGLAGTARPDWRCDGRTVSPQEVHAAQLQWYRSNPDFADLAVERHGIVMDLLGLLSRSGRS</sequence>
<dbReference type="STRING" id="37916.MCHLDSM_02913"/>
<organism evidence="2 3">
    <name type="scientific">Mycolicibacterium chlorophenolicum</name>
    <dbReference type="NCBI Taxonomy" id="37916"/>
    <lineage>
        <taxon>Bacteria</taxon>
        <taxon>Bacillati</taxon>
        <taxon>Actinomycetota</taxon>
        <taxon>Actinomycetes</taxon>
        <taxon>Mycobacteriales</taxon>
        <taxon>Mycobacteriaceae</taxon>
        <taxon>Mycolicibacterium</taxon>
    </lineage>
</organism>
<dbReference type="AlphaFoldDB" id="A0A0J6W2Y2"/>
<dbReference type="EMBL" id="JYNL01000023">
    <property type="protein sequence ID" value="KMO76764.1"/>
    <property type="molecule type" value="Genomic_DNA"/>
</dbReference>
<dbReference type="Pfam" id="PF18588">
    <property type="entry name" value="WcbI"/>
    <property type="match status" value="1"/>
</dbReference>
<name>A0A0J6W2Y2_9MYCO</name>
<evidence type="ECO:0000313" key="3">
    <source>
        <dbReference type="Proteomes" id="UP000036513"/>
    </source>
</evidence>
<dbReference type="SMR" id="A0A0J6W2Y2"/>
<evidence type="ECO:0000259" key="1">
    <source>
        <dbReference type="Pfam" id="PF18588"/>
    </source>
</evidence>